<evidence type="ECO:0000313" key="2">
    <source>
        <dbReference type="EMBL" id="AUS03897.1"/>
    </source>
</evidence>
<proteinExistence type="predicted"/>
<evidence type="ECO:0000313" key="3">
    <source>
        <dbReference type="Proteomes" id="UP000241044"/>
    </source>
</evidence>
<feature type="transmembrane region" description="Helical" evidence="1">
    <location>
        <begin position="12"/>
        <end position="31"/>
    </location>
</feature>
<reference evidence="3" key="1">
    <citation type="submission" date="2017-12" db="EMBL/GenBank/DDBJ databases">
        <authorList>
            <person name="Lastname F.X."/>
            <person name="Knabe B.K."/>
            <person name="Walker J.K."/>
            <person name="George J."/>
            <person name="Merrill B.D."/>
            <person name="Ward A.T."/>
            <person name="Berg J.A."/>
            <person name="Hilton J.A."/>
            <person name="Fajardo C.P."/>
            <person name="Breakwell D.P."/>
            <person name="Grose J.H."/>
            <person name="Hope S."/>
            <person name="Tsourkas P.K."/>
        </authorList>
    </citation>
    <scope>NUCLEOTIDE SEQUENCE [LARGE SCALE GENOMIC DNA]</scope>
</reference>
<keyword evidence="1" id="KW-0472">Membrane</keyword>
<accession>A0A2I7SDD2</accession>
<organism evidence="2 3">
    <name type="scientific">Paenibacillus phage Leyra</name>
    <dbReference type="NCBI Taxonomy" id="2070192"/>
    <lineage>
        <taxon>Viruses</taxon>
        <taxon>Duplodnaviria</taxon>
        <taxon>Heunggongvirae</taxon>
        <taxon>Uroviricota</taxon>
        <taxon>Caudoviricetes</taxon>
        <taxon>Fernvirus</taxon>
        <taxon>Fernvirus leyra</taxon>
    </lineage>
</organism>
<protein>
    <submittedName>
        <fullName evidence="2">Uncharacterized protein</fullName>
    </submittedName>
</protein>
<dbReference type="Proteomes" id="UP000241044">
    <property type="component" value="Segment"/>
</dbReference>
<keyword evidence="1" id="KW-1133">Transmembrane helix</keyword>
<dbReference type="EMBL" id="MG727701">
    <property type="protein sequence ID" value="AUS03897.1"/>
    <property type="molecule type" value="Genomic_DNA"/>
</dbReference>
<evidence type="ECO:0000256" key="1">
    <source>
        <dbReference type="SAM" id="Phobius"/>
    </source>
</evidence>
<keyword evidence="1" id="KW-0812">Transmembrane</keyword>
<sequence length="60" mass="6678">MGETYGYKGFTSTGAILVLFILLVIVSRTFFLLNKCGRNRITCLCGRLFLCKIKSPEGLT</sequence>
<name>A0A2I7SDD2_9CAUD</name>
<keyword evidence="3" id="KW-1185">Reference proteome</keyword>
<gene>
    <name evidence="2" type="ORF">LEYRA_33</name>
</gene>